<dbReference type="PANTHER" id="PTHR24363:SF0">
    <property type="entry name" value="SERINE_THREONINE KINASE LIKE DOMAIN CONTAINING 1"/>
    <property type="match status" value="1"/>
</dbReference>
<dbReference type="Gene3D" id="3.30.200.20">
    <property type="entry name" value="Phosphorylase Kinase, domain 1"/>
    <property type="match status" value="1"/>
</dbReference>
<evidence type="ECO:0000259" key="10">
    <source>
        <dbReference type="PROSITE" id="PS50011"/>
    </source>
</evidence>
<comment type="caution">
    <text evidence="11">The sequence shown here is derived from an EMBL/GenBank/DDBJ whole genome shotgun (WGS) entry which is preliminary data.</text>
</comment>
<dbReference type="Gene3D" id="1.10.510.10">
    <property type="entry name" value="Transferase(Phosphotransferase) domain 1"/>
    <property type="match status" value="1"/>
</dbReference>
<evidence type="ECO:0000256" key="1">
    <source>
        <dbReference type="ARBA" id="ARBA00012513"/>
    </source>
</evidence>
<accession>A0ABR8D525</accession>
<evidence type="ECO:0000313" key="12">
    <source>
        <dbReference type="Proteomes" id="UP000661112"/>
    </source>
</evidence>
<dbReference type="GO" id="GO:0016301">
    <property type="term" value="F:kinase activity"/>
    <property type="evidence" value="ECO:0007669"/>
    <property type="project" value="UniProtKB-KW"/>
</dbReference>
<dbReference type="InterPro" id="IPR008271">
    <property type="entry name" value="Ser/Thr_kinase_AS"/>
</dbReference>
<dbReference type="NCBIfam" id="NF045510">
    <property type="entry name" value="4Cys_prefix_kin"/>
    <property type="match status" value="1"/>
</dbReference>
<evidence type="ECO:0000256" key="6">
    <source>
        <dbReference type="ARBA" id="ARBA00022840"/>
    </source>
</evidence>
<keyword evidence="12" id="KW-1185">Reference proteome</keyword>
<dbReference type="RefSeq" id="WP_190471930.1">
    <property type="nucleotide sequence ID" value="NZ_JACJSG010000014.1"/>
</dbReference>
<keyword evidence="3" id="KW-0808">Transferase</keyword>
<evidence type="ECO:0000256" key="3">
    <source>
        <dbReference type="ARBA" id="ARBA00022679"/>
    </source>
</evidence>
<dbReference type="SMART" id="SM00220">
    <property type="entry name" value="S_TKc"/>
    <property type="match status" value="1"/>
</dbReference>
<organism evidence="11 12">
    <name type="scientific">Anabaena azotica FACHB-119</name>
    <dbReference type="NCBI Taxonomy" id="947527"/>
    <lineage>
        <taxon>Bacteria</taxon>
        <taxon>Bacillati</taxon>
        <taxon>Cyanobacteriota</taxon>
        <taxon>Cyanophyceae</taxon>
        <taxon>Nostocales</taxon>
        <taxon>Nostocaceae</taxon>
        <taxon>Anabaena</taxon>
        <taxon>Anabaena azotica</taxon>
    </lineage>
</organism>
<dbReference type="PROSITE" id="PS00108">
    <property type="entry name" value="PROTEIN_KINASE_ST"/>
    <property type="match status" value="1"/>
</dbReference>
<feature type="transmembrane region" description="Helical" evidence="9">
    <location>
        <begin position="329"/>
        <end position="352"/>
    </location>
</feature>
<dbReference type="CDD" id="cd14014">
    <property type="entry name" value="STKc_PknB_like"/>
    <property type="match status" value="1"/>
</dbReference>
<protein>
    <recommendedName>
        <fullName evidence="1">non-specific serine/threonine protein kinase</fullName>
        <ecNumber evidence="1">2.7.11.1</ecNumber>
    </recommendedName>
</protein>
<evidence type="ECO:0000313" key="11">
    <source>
        <dbReference type="EMBL" id="MBD2501337.1"/>
    </source>
</evidence>
<keyword evidence="4" id="KW-0547">Nucleotide-binding</keyword>
<reference evidence="11 12" key="1">
    <citation type="journal article" date="2020" name="ISME J.">
        <title>Comparative genomics reveals insights into cyanobacterial evolution and habitat adaptation.</title>
        <authorList>
            <person name="Chen M.Y."/>
            <person name="Teng W.K."/>
            <person name="Zhao L."/>
            <person name="Hu C.X."/>
            <person name="Zhou Y.K."/>
            <person name="Han B.P."/>
            <person name="Song L.R."/>
            <person name="Shu W.S."/>
        </authorList>
    </citation>
    <scope>NUCLEOTIDE SEQUENCE [LARGE SCALE GENOMIC DNA]</scope>
    <source>
        <strain evidence="11 12">FACHB-119</strain>
    </source>
</reference>
<keyword evidence="5 11" id="KW-0418">Kinase</keyword>
<evidence type="ECO:0000256" key="4">
    <source>
        <dbReference type="ARBA" id="ARBA00022741"/>
    </source>
</evidence>
<keyword evidence="9" id="KW-0472">Membrane</keyword>
<keyword evidence="6" id="KW-0067">ATP-binding</keyword>
<dbReference type="Pfam" id="PF00069">
    <property type="entry name" value="Pkinase"/>
    <property type="match status" value="1"/>
</dbReference>
<dbReference type="InterPro" id="IPR011009">
    <property type="entry name" value="Kinase-like_dom_sf"/>
</dbReference>
<comment type="catalytic activity">
    <reaction evidence="7">
        <text>L-threonyl-[protein] + ATP = O-phospho-L-threonyl-[protein] + ADP + H(+)</text>
        <dbReference type="Rhea" id="RHEA:46608"/>
        <dbReference type="Rhea" id="RHEA-COMP:11060"/>
        <dbReference type="Rhea" id="RHEA-COMP:11605"/>
        <dbReference type="ChEBI" id="CHEBI:15378"/>
        <dbReference type="ChEBI" id="CHEBI:30013"/>
        <dbReference type="ChEBI" id="CHEBI:30616"/>
        <dbReference type="ChEBI" id="CHEBI:61977"/>
        <dbReference type="ChEBI" id="CHEBI:456216"/>
        <dbReference type="EC" id="2.7.11.1"/>
    </reaction>
</comment>
<feature type="domain" description="Protein kinase" evidence="10">
    <location>
        <begin position="40"/>
        <end position="289"/>
    </location>
</feature>
<dbReference type="PANTHER" id="PTHR24363">
    <property type="entry name" value="SERINE/THREONINE PROTEIN KINASE"/>
    <property type="match status" value="1"/>
</dbReference>
<evidence type="ECO:0000256" key="9">
    <source>
        <dbReference type="SAM" id="Phobius"/>
    </source>
</evidence>
<keyword evidence="9" id="KW-0812">Transmembrane</keyword>
<dbReference type="InterPro" id="IPR000719">
    <property type="entry name" value="Prot_kinase_dom"/>
</dbReference>
<dbReference type="EC" id="2.7.11.1" evidence="1"/>
<dbReference type="SUPFAM" id="SSF56112">
    <property type="entry name" value="Protein kinase-like (PK-like)"/>
    <property type="match status" value="1"/>
</dbReference>
<gene>
    <name evidence="11" type="ORF">H6G83_12130</name>
</gene>
<comment type="catalytic activity">
    <reaction evidence="8">
        <text>L-seryl-[protein] + ATP = O-phospho-L-seryl-[protein] + ADP + H(+)</text>
        <dbReference type="Rhea" id="RHEA:17989"/>
        <dbReference type="Rhea" id="RHEA-COMP:9863"/>
        <dbReference type="Rhea" id="RHEA-COMP:11604"/>
        <dbReference type="ChEBI" id="CHEBI:15378"/>
        <dbReference type="ChEBI" id="CHEBI:29999"/>
        <dbReference type="ChEBI" id="CHEBI:30616"/>
        <dbReference type="ChEBI" id="CHEBI:83421"/>
        <dbReference type="ChEBI" id="CHEBI:456216"/>
        <dbReference type="EC" id="2.7.11.1"/>
    </reaction>
</comment>
<evidence type="ECO:0000256" key="2">
    <source>
        <dbReference type="ARBA" id="ARBA00022527"/>
    </source>
</evidence>
<evidence type="ECO:0000256" key="5">
    <source>
        <dbReference type="ARBA" id="ARBA00022777"/>
    </source>
</evidence>
<evidence type="ECO:0000256" key="8">
    <source>
        <dbReference type="ARBA" id="ARBA00048679"/>
    </source>
</evidence>
<keyword evidence="9" id="KW-1133">Transmembrane helix</keyword>
<dbReference type="EMBL" id="JACJSG010000014">
    <property type="protein sequence ID" value="MBD2501337.1"/>
    <property type="molecule type" value="Genomic_DNA"/>
</dbReference>
<dbReference type="PROSITE" id="PS50011">
    <property type="entry name" value="PROTEIN_KINASE_DOM"/>
    <property type="match status" value="1"/>
</dbReference>
<name>A0ABR8D525_9NOST</name>
<sequence>MTNDSFCINPVCPKPNHPRNQENRFCQSCGSQLQLLGRYRVTQCLSDTNGLAKIYQAYEKNTAKILKVLKANLASDPQTVELFRREAVVLGQLNHSGIPKVDSYFQHQTRDGEIIHCIVMEKITGTNLEDWLQQRQYQPISSAQAITWLIQLAEVLDLVHSQQYLHLDIKPANILLRPDGKVVLINFGAARTYSTGTTTPTLLSGYSATEQMNGQTVAKSDFFSLGRTFVFLLTGQHPLDMYDERKNILHWRNYAKEISPSLLNLIDWLIAPELKNRPTNAKGILQRLRAIEQEVTVNVKEFPPSEQQTQLKPHPPLKSPTKTLNKVPLIAFCAALIVSVGLLGLVAFLIGYPRFTLLPPPSQSPQRKGKIAYFPYVEGKDSQGRIARFNVAVLSIDYKWLSGSNFQIKNNDRVISLDVLKLSLEQENLQEIMENPEEIIAVGTAACEGSLAVGQRKAFERSQQVQYLTKRIFQRTASVKNYRLLNLGQFQSSDCQNNRDLTAYQRSVIIIGVKRQSKAVVIDEALRDRLVNKPFGDFKLEDYSLGSVEKFRTISNKL</sequence>
<evidence type="ECO:0000256" key="7">
    <source>
        <dbReference type="ARBA" id="ARBA00047899"/>
    </source>
</evidence>
<keyword evidence="2" id="KW-0723">Serine/threonine-protein kinase</keyword>
<proteinExistence type="predicted"/>
<dbReference type="Proteomes" id="UP000661112">
    <property type="component" value="Unassembled WGS sequence"/>
</dbReference>